<feature type="signal peptide" evidence="1">
    <location>
        <begin position="1"/>
        <end position="21"/>
    </location>
</feature>
<reference evidence="3" key="1">
    <citation type="submission" date="2016-10" db="EMBL/GenBank/DDBJ databases">
        <authorList>
            <person name="Varghese N."/>
            <person name="Submissions S."/>
        </authorList>
    </citation>
    <scope>NUCLEOTIDE SEQUENCE [LARGE SCALE GENOMIC DNA]</scope>
    <source>
        <strain evidence="3">930I</strain>
    </source>
</reference>
<accession>A0A1G7X1M2</accession>
<dbReference type="STRING" id="83401.SAMN05421742_102400"/>
<organism evidence="2 3">
    <name type="scientific">Roseospirillum parvum</name>
    <dbReference type="NCBI Taxonomy" id="83401"/>
    <lineage>
        <taxon>Bacteria</taxon>
        <taxon>Pseudomonadati</taxon>
        <taxon>Pseudomonadota</taxon>
        <taxon>Alphaproteobacteria</taxon>
        <taxon>Rhodospirillales</taxon>
        <taxon>Rhodospirillaceae</taxon>
        <taxon>Roseospirillum</taxon>
    </lineage>
</organism>
<dbReference type="AlphaFoldDB" id="A0A1G7X1M2"/>
<evidence type="ECO:0000313" key="3">
    <source>
        <dbReference type="Proteomes" id="UP000217076"/>
    </source>
</evidence>
<feature type="chain" id="PRO_5011495148" evidence="1">
    <location>
        <begin position="22"/>
        <end position="114"/>
    </location>
</feature>
<protein>
    <submittedName>
        <fullName evidence="2">Uncharacterized protein</fullName>
    </submittedName>
</protein>
<dbReference type="EMBL" id="FNCV01000002">
    <property type="protein sequence ID" value="SDG78088.1"/>
    <property type="molecule type" value="Genomic_DNA"/>
</dbReference>
<sequence length="114" mass="11488">MPRPLFLAAAVAVLLASPAAAQSPEAAFGILDGCRVAQTLDDGRALVLDCGTLAPAQVAAHYEEKLAEAGYQTVHATRAAGLTMILFDGHGQRGTLAVAAEDGATGVSIGFTAP</sequence>
<keyword evidence="1" id="KW-0732">Signal</keyword>
<evidence type="ECO:0000313" key="2">
    <source>
        <dbReference type="EMBL" id="SDG78088.1"/>
    </source>
</evidence>
<dbReference type="RefSeq" id="WP_092616361.1">
    <property type="nucleotide sequence ID" value="NZ_FNCV01000002.1"/>
</dbReference>
<gene>
    <name evidence="2" type="ORF">SAMN05421742_102400</name>
</gene>
<dbReference type="Proteomes" id="UP000217076">
    <property type="component" value="Unassembled WGS sequence"/>
</dbReference>
<name>A0A1G7X1M2_9PROT</name>
<evidence type="ECO:0000256" key="1">
    <source>
        <dbReference type="SAM" id="SignalP"/>
    </source>
</evidence>
<proteinExistence type="predicted"/>
<keyword evidence="3" id="KW-1185">Reference proteome</keyword>